<dbReference type="PANTHER" id="PTHR30126">
    <property type="entry name" value="HTH-TYPE TRANSCRIPTIONAL REGULATOR"/>
    <property type="match status" value="1"/>
</dbReference>
<keyword evidence="2" id="KW-0805">Transcription regulation</keyword>
<dbReference type="AlphaFoldDB" id="A0A4Y8W957"/>
<dbReference type="EMBL" id="SATR01000079">
    <property type="protein sequence ID" value="TFH89334.1"/>
    <property type="molecule type" value="Genomic_DNA"/>
</dbReference>
<evidence type="ECO:0000259" key="5">
    <source>
        <dbReference type="PROSITE" id="PS50931"/>
    </source>
</evidence>
<keyword evidence="7" id="KW-1185">Reference proteome</keyword>
<dbReference type="SUPFAM" id="SSF53850">
    <property type="entry name" value="Periplasmic binding protein-like II"/>
    <property type="match status" value="1"/>
</dbReference>
<organism evidence="6 7">
    <name type="scientific">Vibrio ouci</name>
    <dbReference type="NCBI Taxonomy" id="2499078"/>
    <lineage>
        <taxon>Bacteria</taxon>
        <taxon>Pseudomonadati</taxon>
        <taxon>Pseudomonadota</taxon>
        <taxon>Gammaproteobacteria</taxon>
        <taxon>Vibrionales</taxon>
        <taxon>Vibrionaceae</taxon>
        <taxon>Vibrio</taxon>
    </lineage>
</organism>
<proteinExistence type="inferred from homology"/>
<evidence type="ECO:0000256" key="4">
    <source>
        <dbReference type="ARBA" id="ARBA00023163"/>
    </source>
</evidence>
<accession>A0A4Y8W957</accession>
<dbReference type="Gene3D" id="1.10.10.10">
    <property type="entry name" value="Winged helix-like DNA-binding domain superfamily/Winged helix DNA-binding domain"/>
    <property type="match status" value="1"/>
</dbReference>
<protein>
    <submittedName>
        <fullName evidence="6">LysR family transcriptional regulator</fullName>
    </submittedName>
</protein>
<dbReference type="InterPro" id="IPR036388">
    <property type="entry name" value="WH-like_DNA-bd_sf"/>
</dbReference>
<evidence type="ECO:0000313" key="7">
    <source>
        <dbReference type="Proteomes" id="UP000297753"/>
    </source>
</evidence>
<keyword evidence="4" id="KW-0804">Transcription</keyword>
<sequence length="305" mass="34583">MRRSEYDEMNLKALRCFYVMAQRQSVSQASIELGVSEAAVSQRIKLLEGYLGSKLYSSRGGRVKLTMQGEHTFSFAMSLFDEIDEFESELKKEPQSGEIILAAHDSILRYMMPDKVKAFLNNSPKTRFSLLSRPVEEILRLVRSNEIDIGVVAQCRVPKELHFRFIAAFPAYLIFPKGDALADVSQKNTELLNIENLLAKRSLICLERKQEGRRLIDSIEQHCGLSHIQLEVGTIESLKQYVALGLGFSVISALSLTARDKAKIDFLQLPKSFDADTIYGVVTRRDKRENATVERFVEVLLDRSV</sequence>
<reference evidence="6 7" key="1">
    <citation type="submission" date="2019-01" db="EMBL/GenBank/DDBJ databases">
        <title>Vibrio BEI176 sp. nov, a marine bacterium isolated from China: eastern marignal seas.</title>
        <authorList>
            <person name="Li B."/>
        </authorList>
    </citation>
    <scope>NUCLEOTIDE SEQUENCE [LARGE SCALE GENOMIC DNA]</scope>
    <source>
        <strain evidence="6 7">BEI176</strain>
    </source>
</reference>
<gene>
    <name evidence="6" type="ORF">ELS82_22835</name>
</gene>
<dbReference type="SUPFAM" id="SSF46785">
    <property type="entry name" value="Winged helix' DNA-binding domain"/>
    <property type="match status" value="1"/>
</dbReference>
<dbReference type="InterPro" id="IPR005119">
    <property type="entry name" value="LysR_subst-bd"/>
</dbReference>
<dbReference type="InterPro" id="IPR000847">
    <property type="entry name" value="LysR_HTH_N"/>
</dbReference>
<dbReference type="PANTHER" id="PTHR30126:SF94">
    <property type="entry name" value="LYSR FAMILY TRANSCRIPTIONAL REGULATOR"/>
    <property type="match status" value="1"/>
</dbReference>
<evidence type="ECO:0000256" key="2">
    <source>
        <dbReference type="ARBA" id="ARBA00023015"/>
    </source>
</evidence>
<dbReference type="RefSeq" id="WP_134837493.1">
    <property type="nucleotide sequence ID" value="NZ_SATR01000079.1"/>
</dbReference>
<feature type="domain" description="HTH lysR-type" evidence="5">
    <location>
        <begin position="9"/>
        <end position="66"/>
    </location>
</feature>
<dbReference type="OrthoDB" id="9786526at2"/>
<dbReference type="CDD" id="cd05466">
    <property type="entry name" value="PBP2_LTTR_substrate"/>
    <property type="match status" value="1"/>
</dbReference>
<comment type="caution">
    <text evidence="6">The sequence shown here is derived from an EMBL/GenBank/DDBJ whole genome shotgun (WGS) entry which is preliminary data.</text>
</comment>
<dbReference type="Gene3D" id="3.40.190.290">
    <property type="match status" value="1"/>
</dbReference>
<name>A0A4Y8W957_9VIBR</name>
<dbReference type="Pfam" id="PF00126">
    <property type="entry name" value="HTH_1"/>
    <property type="match status" value="1"/>
</dbReference>
<dbReference type="Pfam" id="PF03466">
    <property type="entry name" value="LysR_substrate"/>
    <property type="match status" value="1"/>
</dbReference>
<dbReference type="Proteomes" id="UP000297753">
    <property type="component" value="Unassembled WGS sequence"/>
</dbReference>
<dbReference type="GO" id="GO:0000976">
    <property type="term" value="F:transcription cis-regulatory region binding"/>
    <property type="evidence" value="ECO:0007669"/>
    <property type="project" value="TreeGrafter"/>
</dbReference>
<dbReference type="GO" id="GO:0003700">
    <property type="term" value="F:DNA-binding transcription factor activity"/>
    <property type="evidence" value="ECO:0007669"/>
    <property type="project" value="InterPro"/>
</dbReference>
<evidence type="ECO:0000256" key="1">
    <source>
        <dbReference type="ARBA" id="ARBA00009437"/>
    </source>
</evidence>
<keyword evidence="3" id="KW-0238">DNA-binding</keyword>
<comment type="similarity">
    <text evidence="1">Belongs to the LysR transcriptional regulatory family.</text>
</comment>
<dbReference type="PROSITE" id="PS50931">
    <property type="entry name" value="HTH_LYSR"/>
    <property type="match status" value="1"/>
</dbReference>
<evidence type="ECO:0000256" key="3">
    <source>
        <dbReference type="ARBA" id="ARBA00023125"/>
    </source>
</evidence>
<dbReference type="InterPro" id="IPR036390">
    <property type="entry name" value="WH_DNA-bd_sf"/>
</dbReference>
<evidence type="ECO:0000313" key="6">
    <source>
        <dbReference type="EMBL" id="TFH89334.1"/>
    </source>
</evidence>